<feature type="region of interest" description="Disordered" evidence="1">
    <location>
        <begin position="37"/>
        <end position="103"/>
    </location>
</feature>
<dbReference type="AlphaFoldDB" id="A0A844XQU6"/>
<dbReference type="EMBL" id="WTYC01000001">
    <property type="protein sequence ID" value="MXO47378.1"/>
    <property type="molecule type" value="Genomic_DNA"/>
</dbReference>
<organism evidence="2 3">
    <name type="scientific">Qipengyuania vulgaris</name>
    <dbReference type="NCBI Taxonomy" id="291985"/>
    <lineage>
        <taxon>Bacteria</taxon>
        <taxon>Pseudomonadati</taxon>
        <taxon>Pseudomonadota</taxon>
        <taxon>Alphaproteobacteria</taxon>
        <taxon>Sphingomonadales</taxon>
        <taxon>Erythrobacteraceae</taxon>
        <taxon>Qipengyuania</taxon>
    </lineage>
</organism>
<comment type="caution">
    <text evidence="2">The sequence shown here is derived from an EMBL/GenBank/DDBJ whole genome shotgun (WGS) entry which is preliminary data.</text>
</comment>
<proteinExistence type="predicted"/>
<accession>A0A844XQU6</accession>
<gene>
    <name evidence="2" type="ORF">GRI69_03790</name>
</gene>
<evidence type="ECO:0000256" key="1">
    <source>
        <dbReference type="SAM" id="MobiDB-lite"/>
    </source>
</evidence>
<dbReference type="RefSeq" id="WP_202391797.1">
    <property type="nucleotide sequence ID" value="NZ_WTYC01000001.1"/>
</dbReference>
<keyword evidence="3" id="KW-1185">Reference proteome</keyword>
<reference evidence="2 3" key="1">
    <citation type="submission" date="2019-12" db="EMBL/GenBank/DDBJ databases">
        <title>Genomic-based taxomic classification of the family Erythrobacteraceae.</title>
        <authorList>
            <person name="Xu L."/>
        </authorList>
    </citation>
    <scope>NUCLEOTIDE SEQUENCE [LARGE SCALE GENOMIC DNA]</scope>
    <source>
        <strain evidence="2 3">DSM 17792</strain>
    </source>
</reference>
<dbReference type="PROSITE" id="PS51257">
    <property type="entry name" value="PROKAR_LIPOPROTEIN"/>
    <property type="match status" value="1"/>
</dbReference>
<evidence type="ECO:0000313" key="2">
    <source>
        <dbReference type="EMBL" id="MXO47378.1"/>
    </source>
</evidence>
<feature type="compositionally biased region" description="Low complexity" evidence="1">
    <location>
        <begin position="77"/>
        <end position="94"/>
    </location>
</feature>
<sequence length="103" mass="10568">MIRFSALAALCVVLAACGDDPAPGEQEDVARDARGEVLGGTISDDMLPLDTVRSQSPPLVEAKEGGEDPSGIDSTDEPAAADPPTDEPAPQAEPIEPEAEADE</sequence>
<name>A0A844XQU6_9SPHN</name>
<protein>
    <submittedName>
        <fullName evidence="2">Uncharacterized protein</fullName>
    </submittedName>
</protein>
<dbReference type="Proteomes" id="UP000448199">
    <property type="component" value="Unassembled WGS sequence"/>
</dbReference>
<evidence type="ECO:0000313" key="3">
    <source>
        <dbReference type="Proteomes" id="UP000448199"/>
    </source>
</evidence>